<feature type="transmembrane region" description="Helical" evidence="12">
    <location>
        <begin position="30"/>
        <end position="47"/>
    </location>
</feature>
<sequence length="301" mass="34398">MLMNFGGSYDAYINNFQGTFLAEWMLDHPSVPYIAGVMYLILVLYVPKSIMASQPPLNLRAANIVWNLFLTLFSMCGAYYTVPYLVKAFMNPEIVMAASGIKLDANTSPIITHSGFYTTTCALADSFYFNGDVGFWVALFALSKIPEMIDTAFLVFQKKPVIFLHWYHHLTVMLFCWFAYVQKISSGLWFASMNYSVHSIMYLYYFVCACGHRRLVRPFAPIITFVQIFQMVVGTIVVCYTYTVKHVLGRSCTVTDFSLHTGLVMYVSYLLLFSQLFYRSYLSPRDKASIPHVAAEIKKKE</sequence>
<evidence type="ECO:0000256" key="5">
    <source>
        <dbReference type="ARBA" id="ARBA00022692"/>
    </source>
</evidence>
<evidence type="ECO:0000256" key="3">
    <source>
        <dbReference type="ARBA" id="ARBA00022516"/>
    </source>
</evidence>
<evidence type="ECO:0000313" key="13">
    <source>
        <dbReference type="EMBL" id="SCU70459.1"/>
    </source>
</evidence>
<dbReference type="Pfam" id="PF01151">
    <property type="entry name" value="ELO"/>
    <property type="match status" value="1"/>
</dbReference>
<dbReference type="InterPro" id="IPR002076">
    <property type="entry name" value="ELO_fam"/>
</dbReference>
<dbReference type="AlphaFoldDB" id="A0A1G4IDJ4"/>
<dbReference type="GO" id="GO:0005789">
    <property type="term" value="C:endoplasmic reticulum membrane"/>
    <property type="evidence" value="ECO:0007669"/>
    <property type="project" value="TreeGrafter"/>
</dbReference>
<dbReference type="GO" id="GO:0030148">
    <property type="term" value="P:sphingolipid biosynthetic process"/>
    <property type="evidence" value="ECO:0007669"/>
    <property type="project" value="TreeGrafter"/>
</dbReference>
<dbReference type="EMBL" id="CZPT02001456">
    <property type="protein sequence ID" value="SCU70459.1"/>
    <property type="molecule type" value="Genomic_DNA"/>
</dbReference>
<comment type="catalytic activity">
    <reaction evidence="12">
        <text>an acyl-CoA + malonyl-CoA + H(+) = a 3-oxoacyl-CoA + CO2 + CoA</text>
        <dbReference type="Rhea" id="RHEA:50252"/>
        <dbReference type="ChEBI" id="CHEBI:15378"/>
        <dbReference type="ChEBI" id="CHEBI:16526"/>
        <dbReference type="ChEBI" id="CHEBI:57287"/>
        <dbReference type="ChEBI" id="CHEBI:57384"/>
        <dbReference type="ChEBI" id="CHEBI:58342"/>
        <dbReference type="ChEBI" id="CHEBI:90726"/>
    </reaction>
    <physiologicalReaction direction="left-to-right" evidence="12">
        <dbReference type="Rhea" id="RHEA:50253"/>
    </physiologicalReaction>
</comment>
<evidence type="ECO:0000256" key="8">
    <source>
        <dbReference type="ARBA" id="ARBA00023098"/>
    </source>
</evidence>
<evidence type="ECO:0000256" key="6">
    <source>
        <dbReference type="ARBA" id="ARBA00022832"/>
    </source>
</evidence>
<dbReference type="GO" id="GO:0019367">
    <property type="term" value="P:fatty acid elongation, saturated fatty acid"/>
    <property type="evidence" value="ECO:0007669"/>
    <property type="project" value="TreeGrafter"/>
</dbReference>
<evidence type="ECO:0000256" key="2">
    <source>
        <dbReference type="ARBA" id="ARBA00007263"/>
    </source>
</evidence>
<feature type="transmembrane region" description="Helical" evidence="12">
    <location>
        <begin position="59"/>
        <end position="82"/>
    </location>
</feature>
<gene>
    <name evidence="13" type="ORF">TEOVI_000203200</name>
</gene>
<dbReference type="EC" id="2.3.1.-" evidence="12"/>
<dbReference type="PANTHER" id="PTHR11157:SF17">
    <property type="entry name" value="ELONGATION OF VERY LONG CHAIN FATTY ACIDS PROTEIN 6"/>
    <property type="match status" value="1"/>
</dbReference>
<keyword evidence="10 12" id="KW-0275">Fatty acid biosynthesis</keyword>
<dbReference type="GO" id="GO:0009922">
    <property type="term" value="F:fatty acid elongase activity"/>
    <property type="evidence" value="ECO:0007669"/>
    <property type="project" value="InterPro"/>
</dbReference>
<dbReference type="Proteomes" id="UP000195570">
    <property type="component" value="Unassembled WGS sequence"/>
</dbReference>
<accession>A0A1G4IDJ4</accession>
<keyword evidence="9 12" id="KW-0472">Membrane</keyword>
<proteinExistence type="inferred from homology"/>
<evidence type="ECO:0000256" key="12">
    <source>
        <dbReference type="RuleBase" id="RU361115"/>
    </source>
</evidence>
<comment type="subcellular location">
    <subcellularLocation>
        <location evidence="1">Membrane</location>
        <topology evidence="1">Multi-pass membrane protein</topology>
    </subcellularLocation>
</comment>
<dbReference type="PROSITE" id="PS01188">
    <property type="entry name" value="ELO"/>
    <property type="match status" value="1"/>
</dbReference>
<dbReference type="GeneID" id="92375972"/>
<feature type="transmembrane region" description="Helical" evidence="12">
    <location>
        <begin position="163"/>
        <end position="181"/>
    </location>
</feature>
<dbReference type="PANTHER" id="PTHR11157">
    <property type="entry name" value="FATTY ACID ACYL TRANSFERASE-RELATED"/>
    <property type="match status" value="1"/>
</dbReference>
<evidence type="ECO:0000256" key="4">
    <source>
        <dbReference type="ARBA" id="ARBA00022679"/>
    </source>
</evidence>
<reference evidence="13" key="1">
    <citation type="submission" date="2016-09" db="EMBL/GenBank/DDBJ databases">
        <authorList>
            <person name="Hebert L."/>
            <person name="Moumen B."/>
        </authorList>
    </citation>
    <scope>NUCLEOTIDE SEQUENCE [LARGE SCALE GENOMIC DNA]</scope>
    <source>
        <strain evidence="13">OVI</strain>
    </source>
</reference>
<dbReference type="RefSeq" id="XP_067081266.1">
    <property type="nucleotide sequence ID" value="XM_067225165.1"/>
</dbReference>
<name>A0A1G4IDJ4_TRYEQ</name>
<feature type="transmembrane region" description="Helical" evidence="12">
    <location>
        <begin position="263"/>
        <end position="282"/>
    </location>
</feature>
<evidence type="ECO:0000313" key="14">
    <source>
        <dbReference type="Proteomes" id="UP000195570"/>
    </source>
</evidence>
<protein>
    <recommendedName>
        <fullName evidence="11 12">Elongation of fatty acids protein</fullName>
        <ecNumber evidence="12">2.3.1.-</ecNumber>
    </recommendedName>
</protein>
<evidence type="ECO:0000256" key="1">
    <source>
        <dbReference type="ARBA" id="ARBA00004141"/>
    </source>
</evidence>
<dbReference type="InterPro" id="IPR030457">
    <property type="entry name" value="ELO_CS"/>
</dbReference>
<keyword evidence="7 12" id="KW-1133">Transmembrane helix</keyword>
<evidence type="ECO:0000256" key="10">
    <source>
        <dbReference type="ARBA" id="ARBA00023160"/>
    </source>
</evidence>
<evidence type="ECO:0000256" key="9">
    <source>
        <dbReference type="ARBA" id="ARBA00023136"/>
    </source>
</evidence>
<keyword evidence="6 12" id="KW-0276">Fatty acid metabolism</keyword>
<keyword evidence="5 12" id="KW-0812">Transmembrane</keyword>
<dbReference type="GO" id="GO:0042761">
    <property type="term" value="P:very long-chain fatty acid biosynthetic process"/>
    <property type="evidence" value="ECO:0007669"/>
    <property type="project" value="TreeGrafter"/>
</dbReference>
<feature type="transmembrane region" description="Helical" evidence="12">
    <location>
        <begin position="133"/>
        <end position="156"/>
    </location>
</feature>
<keyword evidence="14" id="KW-1185">Reference proteome</keyword>
<comment type="similarity">
    <text evidence="2 12">Belongs to the ELO family.</text>
</comment>
<feature type="transmembrane region" description="Helical" evidence="12">
    <location>
        <begin position="187"/>
        <end position="207"/>
    </location>
</feature>
<evidence type="ECO:0000256" key="7">
    <source>
        <dbReference type="ARBA" id="ARBA00022989"/>
    </source>
</evidence>
<keyword evidence="3 12" id="KW-0444">Lipid biosynthesis</keyword>
<dbReference type="VEuPathDB" id="TriTrypDB:TEOVI_000203200"/>
<organism evidence="13 14">
    <name type="scientific">Trypanosoma equiperdum</name>
    <dbReference type="NCBI Taxonomy" id="5694"/>
    <lineage>
        <taxon>Eukaryota</taxon>
        <taxon>Discoba</taxon>
        <taxon>Euglenozoa</taxon>
        <taxon>Kinetoplastea</taxon>
        <taxon>Metakinetoplastina</taxon>
        <taxon>Trypanosomatida</taxon>
        <taxon>Trypanosomatidae</taxon>
        <taxon>Trypanosoma</taxon>
    </lineage>
</organism>
<keyword evidence="8 12" id="KW-0443">Lipid metabolism</keyword>
<comment type="caution">
    <text evidence="13">The sequence shown here is derived from an EMBL/GenBank/DDBJ whole genome shotgun (WGS) entry which is preliminary data.</text>
</comment>
<dbReference type="GO" id="GO:0034626">
    <property type="term" value="P:fatty acid elongation, polyunsaturated fatty acid"/>
    <property type="evidence" value="ECO:0007669"/>
    <property type="project" value="TreeGrafter"/>
</dbReference>
<dbReference type="SMR" id="A0A1G4IDJ4"/>
<keyword evidence="4 12" id="KW-0808">Transferase</keyword>
<feature type="transmembrane region" description="Helical" evidence="12">
    <location>
        <begin position="219"/>
        <end position="243"/>
    </location>
</feature>
<dbReference type="GO" id="GO:0034625">
    <property type="term" value="P:fatty acid elongation, monounsaturated fatty acid"/>
    <property type="evidence" value="ECO:0007669"/>
    <property type="project" value="TreeGrafter"/>
</dbReference>
<evidence type="ECO:0000256" key="11">
    <source>
        <dbReference type="ARBA" id="ARBA00044291"/>
    </source>
</evidence>